<evidence type="ECO:0000313" key="3">
    <source>
        <dbReference type="Proteomes" id="UP001172684"/>
    </source>
</evidence>
<accession>A0ABQ9NVI5</accession>
<organism evidence="2 3">
    <name type="scientific">Coniosporium apollinis</name>
    <dbReference type="NCBI Taxonomy" id="61459"/>
    <lineage>
        <taxon>Eukaryota</taxon>
        <taxon>Fungi</taxon>
        <taxon>Dikarya</taxon>
        <taxon>Ascomycota</taxon>
        <taxon>Pezizomycotina</taxon>
        <taxon>Dothideomycetes</taxon>
        <taxon>Dothideomycetes incertae sedis</taxon>
        <taxon>Coniosporium</taxon>
    </lineage>
</organism>
<reference evidence="2" key="1">
    <citation type="submission" date="2022-10" db="EMBL/GenBank/DDBJ databases">
        <title>Culturing micro-colonial fungi from biological soil crusts in the Mojave desert and describing Neophaeococcomyces mojavensis, and introducing the new genera and species Taxawa tesnikishii.</title>
        <authorList>
            <person name="Kurbessoian T."/>
            <person name="Stajich J.E."/>
        </authorList>
    </citation>
    <scope>NUCLEOTIDE SEQUENCE</scope>
    <source>
        <strain evidence="2">TK_1</strain>
    </source>
</reference>
<feature type="compositionally biased region" description="Polar residues" evidence="1">
    <location>
        <begin position="245"/>
        <end position="254"/>
    </location>
</feature>
<name>A0ABQ9NVI5_9PEZI</name>
<evidence type="ECO:0000313" key="2">
    <source>
        <dbReference type="EMBL" id="KAJ9664294.1"/>
    </source>
</evidence>
<feature type="compositionally biased region" description="Basic and acidic residues" evidence="1">
    <location>
        <begin position="79"/>
        <end position="88"/>
    </location>
</feature>
<gene>
    <name evidence="2" type="ORF">H2201_005286</name>
</gene>
<sequence>MLGHQIKELVAQFVSVDKLAGEFDRFLEKSFSSYEDLYSASEAYSNTTIFLNATIRGAEDLRSELESVVRDIDDAHFGAVSERNEHRPRSSGSYYERNAADRTPQTAYDRSTLTPVIQTLRSLTRFCYELSSTLKHFEGSVRCLLVPSNGDTLEGGANAVCERLASDLEKNRVRLDKMLMLLRSYAIEAEILTPPYPAGWTVLADGNELEALRSENEELRARLAEAGSWQSDGPGSEDGQEELVRTNSSQGNGDSSDRSAFRAWLRSTD</sequence>
<evidence type="ECO:0000256" key="1">
    <source>
        <dbReference type="SAM" id="MobiDB-lite"/>
    </source>
</evidence>
<proteinExistence type="predicted"/>
<evidence type="ECO:0008006" key="4">
    <source>
        <dbReference type="Google" id="ProtNLM"/>
    </source>
</evidence>
<protein>
    <recommendedName>
        <fullName evidence="4">Fungal N-terminal domain-containing protein</fullName>
    </recommendedName>
</protein>
<feature type="region of interest" description="Disordered" evidence="1">
    <location>
        <begin position="224"/>
        <end position="269"/>
    </location>
</feature>
<keyword evidence="3" id="KW-1185">Reference proteome</keyword>
<feature type="region of interest" description="Disordered" evidence="1">
    <location>
        <begin position="79"/>
        <end position="107"/>
    </location>
</feature>
<dbReference type="EMBL" id="JAPDRL010000038">
    <property type="protein sequence ID" value="KAJ9664294.1"/>
    <property type="molecule type" value="Genomic_DNA"/>
</dbReference>
<comment type="caution">
    <text evidence="2">The sequence shown here is derived from an EMBL/GenBank/DDBJ whole genome shotgun (WGS) entry which is preliminary data.</text>
</comment>
<dbReference type="Proteomes" id="UP001172684">
    <property type="component" value="Unassembled WGS sequence"/>
</dbReference>